<evidence type="ECO:0000256" key="3">
    <source>
        <dbReference type="ARBA" id="ARBA00022737"/>
    </source>
</evidence>
<dbReference type="Gene3D" id="3.30.40.10">
    <property type="entry name" value="Zinc/RING finger domain, C3HC4 (zinc finger)"/>
    <property type="match status" value="1"/>
</dbReference>
<feature type="compositionally biased region" description="Low complexity" evidence="10">
    <location>
        <begin position="212"/>
        <end position="222"/>
    </location>
</feature>
<dbReference type="SUPFAM" id="SSF49562">
    <property type="entry name" value="C2 domain (Calcium/lipid-binding domain, CaLB)"/>
    <property type="match status" value="2"/>
</dbReference>
<dbReference type="SMART" id="SM00239">
    <property type="entry name" value="C2"/>
    <property type="match status" value="2"/>
</dbReference>
<dbReference type="PROSITE" id="PS50916">
    <property type="entry name" value="RABBD"/>
    <property type="match status" value="1"/>
</dbReference>
<dbReference type="Proteomes" id="UP000503349">
    <property type="component" value="Chromosome 17"/>
</dbReference>
<dbReference type="GO" id="GO:0017158">
    <property type="term" value="P:regulation of calcium ion-dependent exocytosis"/>
    <property type="evidence" value="ECO:0007669"/>
    <property type="project" value="TreeGrafter"/>
</dbReference>
<dbReference type="InterPro" id="IPR011011">
    <property type="entry name" value="Znf_FYVE_PHD"/>
</dbReference>
<dbReference type="InterPro" id="IPR035892">
    <property type="entry name" value="C2_domain_sf"/>
</dbReference>
<feature type="compositionally biased region" description="Polar residues" evidence="10">
    <location>
        <begin position="166"/>
        <end position="176"/>
    </location>
</feature>
<reference evidence="14 15" key="1">
    <citation type="submission" date="2019-02" db="EMBL/GenBank/DDBJ databases">
        <title>Opniocepnalus argus genome.</title>
        <authorList>
            <person name="Zhou C."/>
            <person name="Xiao S."/>
        </authorList>
    </citation>
    <scope>NUCLEOTIDE SEQUENCE [LARGE SCALE GENOMIC DNA]</scope>
    <source>
        <strain evidence="14">OARG1902GOOAL</strain>
        <tissue evidence="14">Muscle</tissue>
    </source>
</reference>
<dbReference type="PROSITE" id="PS50004">
    <property type="entry name" value="C2"/>
    <property type="match status" value="2"/>
</dbReference>
<dbReference type="GO" id="GO:0098850">
    <property type="term" value="C:extrinsic component of synaptic vesicle membrane"/>
    <property type="evidence" value="ECO:0007669"/>
    <property type="project" value="TreeGrafter"/>
</dbReference>
<evidence type="ECO:0000256" key="2">
    <source>
        <dbReference type="ARBA" id="ARBA00022723"/>
    </source>
</evidence>
<dbReference type="PANTHER" id="PTHR45729">
    <property type="entry name" value="RABPHILIN, ISOFORM A"/>
    <property type="match status" value="1"/>
</dbReference>
<keyword evidence="5" id="KW-0862">Zinc</keyword>
<dbReference type="GO" id="GO:0006886">
    <property type="term" value="P:intracellular protein transport"/>
    <property type="evidence" value="ECO:0007669"/>
    <property type="project" value="InterPro"/>
</dbReference>
<gene>
    <name evidence="14" type="ORF">EXN66_Car017375</name>
</gene>
<evidence type="ECO:0000259" key="12">
    <source>
        <dbReference type="PROSITE" id="PS50178"/>
    </source>
</evidence>
<feature type="domain" description="FYVE-type" evidence="12">
    <location>
        <begin position="54"/>
        <end position="110"/>
    </location>
</feature>
<protein>
    <submittedName>
        <fullName evidence="14">Rabphilin-3A Exophilin-1</fullName>
    </submittedName>
</protein>
<dbReference type="InterPro" id="IPR000008">
    <property type="entry name" value="C2_dom"/>
</dbReference>
<dbReference type="Gene3D" id="2.60.40.150">
    <property type="entry name" value="C2 domain"/>
    <property type="match status" value="2"/>
</dbReference>
<evidence type="ECO:0000313" key="15">
    <source>
        <dbReference type="Proteomes" id="UP000503349"/>
    </source>
</evidence>
<dbReference type="InterPro" id="IPR001565">
    <property type="entry name" value="Synaptotagmin"/>
</dbReference>
<dbReference type="GO" id="GO:0045211">
    <property type="term" value="C:postsynaptic membrane"/>
    <property type="evidence" value="ECO:0007669"/>
    <property type="project" value="TreeGrafter"/>
</dbReference>
<reference evidence="15" key="2">
    <citation type="submission" date="2019-02" db="EMBL/GenBank/DDBJ databases">
        <title>Opniocepnalus argus Var Kimnra genome.</title>
        <authorList>
            <person name="Zhou C."/>
            <person name="Xiao S."/>
        </authorList>
    </citation>
    <scope>NUCLEOTIDE SEQUENCE [LARGE SCALE GENOMIC DNA]</scope>
</reference>
<evidence type="ECO:0000256" key="6">
    <source>
        <dbReference type="ARBA" id="ARBA00022837"/>
    </source>
</evidence>
<feature type="region of interest" description="Disordered" evidence="10">
    <location>
        <begin position="115"/>
        <end position="140"/>
    </location>
</feature>
<feature type="domain" description="RabBD" evidence="13">
    <location>
        <begin position="6"/>
        <end position="95"/>
    </location>
</feature>
<dbReference type="CDD" id="cd08384">
    <property type="entry name" value="C2B_Rabphilin_Doc2"/>
    <property type="match status" value="1"/>
</dbReference>
<dbReference type="GO" id="GO:0006887">
    <property type="term" value="P:exocytosis"/>
    <property type="evidence" value="ECO:0007669"/>
    <property type="project" value="TreeGrafter"/>
</dbReference>
<dbReference type="Pfam" id="PF02318">
    <property type="entry name" value="FYVE_2"/>
    <property type="match status" value="1"/>
</dbReference>
<dbReference type="GO" id="GO:0061669">
    <property type="term" value="P:spontaneous neurotransmitter secretion"/>
    <property type="evidence" value="ECO:0007669"/>
    <property type="project" value="TreeGrafter"/>
</dbReference>
<keyword evidence="7" id="KW-0770">Synapse</keyword>
<keyword evidence="15" id="KW-1185">Reference proteome</keyword>
<evidence type="ECO:0000313" key="14">
    <source>
        <dbReference type="EMBL" id="KAF3701687.1"/>
    </source>
</evidence>
<dbReference type="GO" id="GO:0043005">
    <property type="term" value="C:neuron projection"/>
    <property type="evidence" value="ECO:0007669"/>
    <property type="project" value="TreeGrafter"/>
</dbReference>
<evidence type="ECO:0000256" key="1">
    <source>
        <dbReference type="ARBA" id="ARBA00004250"/>
    </source>
</evidence>
<dbReference type="InterPro" id="IPR043566">
    <property type="entry name" value="Rabphilin/DOC2/Noc2"/>
</dbReference>
<dbReference type="FunFam" id="2.60.40.150:FF:000023">
    <property type="entry name" value="Double C2-like domain-containing protein"/>
    <property type="match status" value="1"/>
</dbReference>
<evidence type="ECO:0000259" key="13">
    <source>
        <dbReference type="PROSITE" id="PS50916"/>
    </source>
</evidence>
<evidence type="ECO:0000259" key="11">
    <source>
        <dbReference type="PROSITE" id="PS50004"/>
    </source>
</evidence>
<evidence type="ECO:0000256" key="9">
    <source>
        <dbReference type="PROSITE-ProRule" id="PRU00091"/>
    </source>
</evidence>
<dbReference type="CDD" id="cd04035">
    <property type="entry name" value="C2A_Rabphilin_Doc2"/>
    <property type="match status" value="1"/>
</dbReference>
<dbReference type="FunFam" id="2.60.40.150:FF:000032">
    <property type="entry name" value="Double c2-like domain-containing"/>
    <property type="match status" value="1"/>
</dbReference>
<feature type="compositionally biased region" description="Acidic residues" evidence="10">
    <location>
        <begin position="231"/>
        <end position="242"/>
    </location>
</feature>
<evidence type="ECO:0000256" key="10">
    <source>
        <dbReference type="SAM" id="MobiDB-lite"/>
    </source>
</evidence>
<evidence type="ECO:0000256" key="5">
    <source>
        <dbReference type="ARBA" id="ARBA00022833"/>
    </source>
</evidence>
<comment type="subcellular location">
    <subcellularLocation>
        <location evidence="1">Cytoplasmic vesicle</location>
        <location evidence="1">Secretory vesicle membrane</location>
    </subcellularLocation>
    <subcellularLocation>
        <location evidence="8">Synapse</location>
    </subcellularLocation>
</comment>
<dbReference type="InterPro" id="IPR013083">
    <property type="entry name" value="Znf_RING/FYVE/PHD"/>
</dbReference>
<dbReference type="SUPFAM" id="SSF57903">
    <property type="entry name" value="FYVE/PHD zinc finger"/>
    <property type="match status" value="1"/>
</dbReference>
<dbReference type="InterPro" id="IPR010911">
    <property type="entry name" value="Rab_BD"/>
</dbReference>
<keyword evidence="3" id="KW-0677">Repeat</keyword>
<dbReference type="AlphaFoldDB" id="A0A6G1QGU4"/>
<feature type="domain" description="C2" evidence="11">
    <location>
        <begin position="245"/>
        <end position="367"/>
    </location>
</feature>
<evidence type="ECO:0000256" key="4">
    <source>
        <dbReference type="ARBA" id="ARBA00022771"/>
    </source>
</evidence>
<evidence type="ECO:0000256" key="7">
    <source>
        <dbReference type="ARBA" id="ARBA00023018"/>
    </source>
</evidence>
<feature type="region of interest" description="Disordered" evidence="10">
    <location>
        <begin position="160"/>
        <end position="245"/>
    </location>
</feature>
<dbReference type="GO" id="GO:0008270">
    <property type="term" value="F:zinc ion binding"/>
    <property type="evidence" value="ECO:0007669"/>
    <property type="project" value="UniProtKB-KW"/>
</dbReference>
<dbReference type="GO" id="GO:0031267">
    <property type="term" value="F:small GTPase binding"/>
    <property type="evidence" value="ECO:0007669"/>
    <property type="project" value="InterPro"/>
</dbReference>
<keyword evidence="2" id="KW-0479">Metal-binding</keyword>
<evidence type="ECO:0000256" key="8">
    <source>
        <dbReference type="ARBA" id="ARBA00034103"/>
    </source>
</evidence>
<keyword evidence="6" id="KW-0106">Calcium</keyword>
<dbReference type="PROSITE" id="PS50178">
    <property type="entry name" value="ZF_FYVE"/>
    <property type="match status" value="1"/>
</dbReference>
<organism evidence="14 15">
    <name type="scientific">Channa argus</name>
    <name type="common">Northern snakehead</name>
    <name type="synonym">Ophicephalus argus</name>
    <dbReference type="NCBI Taxonomy" id="215402"/>
    <lineage>
        <taxon>Eukaryota</taxon>
        <taxon>Metazoa</taxon>
        <taxon>Chordata</taxon>
        <taxon>Craniata</taxon>
        <taxon>Vertebrata</taxon>
        <taxon>Euteleostomi</taxon>
        <taxon>Actinopterygii</taxon>
        <taxon>Neopterygii</taxon>
        <taxon>Teleostei</taxon>
        <taxon>Neoteleostei</taxon>
        <taxon>Acanthomorphata</taxon>
        <taxon>Anabantaria</taxon>
        <taxon>Anabantiformes</taxon>
        <taxon>Channoidei</taxon>
        <taxon>Channidae</taxon>
        <taxon>Channa</taxon>
    </lineage>
</organism>
<dbReference type="PANTHER" id="PTHR45729:SF3">
    <property type="entry name" value="RABPHILIN-3A"/>
    <property type="match status" value="1"/>
</dbReference>
<proteinExistence type="predicted"/>
<sequence length="528" mass="59139">MNMSGGPPGEELTDEEKEIINSVLARAAMIEAMEQERIERLSSRLDNIRKTACGDGQSHCLLCGASFGLQGVTAVLCVQCRNHMCSKCAIWSNSRTCPTWLCRICNEHLEVRRRKAEEPKPQTCGSEQQEQTARAAADSYNETLSRPAAVIKMERHVLASKPPRANAQQAAPTSGLDNKPSESEETLSVEEKRKPVVSDSISAHVPAARTGPPVNAPANNPTPQRPPPDRTEEEDNDYDSDDTTTLGSLEFSLLYDQETHALHCSIIKAKGLKPMDSNGLADPYVKLHLLPGASKSNKLRTKTLKTTLNPVWNETLVYHGITDEEMSRKTLRLSVSDEDKFGHNEFIGETRVALKKLKFNQKKNFNVCLERVIPQNEGEDTEERGRILISLTYDSQQSRLIVGVVRCAHLAAMDSNGYSDPFVKVYLKPDMGKKAKNKTQIKKKTLNPEFNEEFGYEIKHAELAKKTLDISVWDYDMGKSNDFIGGCQLGIQAKGECLKHWYECLKNKDKKIERWHVLLNDSTLQLDE</sequence>
<keyword evidence="4 9" id="KW-0863">Zinc-finger</keyword>
<accession>A0A6G1QGU4</accession>
<dbReference type="Pfam" id="PF00168">
    <property type="entry name" value="C2"/>
    <property type="match status" value="2"/>
</dbReference>
<dbReference type="PRINTS" id="PR00399">
    <property type="entry name" value="SYNAPTOTAGMN"/>
</dbReference>
<dbReference type="InterPro" id="IPR047022">
    <property type="entry name" value="Rabphilin_Doc2_C2A"/>
</dbReference>
<dbReference type="EMBL" id="CM015728">
    <property type="protein sequence ID" value="KAF3701687.1"/>
    <property type="molecule type" value="Genomic_DNA"/>
</dbReference>
<name>A0A6G1QGU4_CHAAH</name>
<dbReference type="PRINTS" id="PR00360">
    <property type="entry name" value="C2DOMAIN"/>
</dbReference>
<feature type="domain" description="C2" evidence="11">
    <location>
        <begin position="383"/>
        <end position="516"/>
    </location>
</feature>
<dbReference type="InterPro" id="IPR041282">
    <property type="entry name" value="FYVE_2"/>
</dbReference>
<feature type="compositionally biased region" description="Polar residues" evidence="10">
    <location>
        <begin position="123"/>
        <end position="132"/>
    </location>
</feature>
<dbReference type="InterPro" id="IPR017455">
    <property type="entry name" value="Znf_FYVE-rel"/>
</dbReference>